<dbReference type="EMBL" id="BQNB010011170">
    <property type="protein sequence ID" value="GJS87080.1"/>
    <property type="molecule type" value="Genomic_DNA"/>
</dbReference>
<dbReference type="SUPFAM" id="SSF54001">
    <property type="entry name" value="Cysteine proteinases"/>
    <property type="match status" value="1"/>
</dbReference>
<dbReference type="Gene3D" id="3.90.70.10">
    <property type="entry name" value="Cysteine proteinases"/>
    <property type="match status" value="1"/>
</dbReference>
<comment type="caution">
    <text evidence="1">The sequence shown here is derived from an EMBL/GenBank/DDBJ whole genome shotgun (WGS) entry which is preliminary data.</text>
</comment>
<protein>
    <submittedName>
        <fullName evidence="1">Origin of replication complex subunit 5</fullName>
    </submittedName>
</protein>
<dbReference type="PANTHER" id="PTHR12705">
    <property type="entry name" value="ORIGIN RECOGNITION COMPLEX SUBUNIT 5"/>
    <property type="match status" value="1"/>
</dbReference>
<dbReference type="InterPro" id="IPR038765">
    <property type="entry name" value="Papain-like_cys_pep_sf"/>
</dbReference>
<evidence type="ECO:0000313" key="2">
    <source>
        <dbReference type="Proteomes" id="UP001151760"/>
    </source>
</evidence>
<dbReference type="Proteomes" id="UP001151760">
    <property type="component" value="Unassembled WGS sequence"/>
</dbReference>
<accession>A0ABQ4ZB67</accession>
<sequence>MLHRRNVGNGYSSIKKCEKAADFVNLLKEGLSSVVEGLDGNMVYLVFDSLELVKDWDKSCTIFPLLFRLNDVLKVDGVGLVFVSGASIDTYHLDTGFVDPVPVYFPDYTEEDLRQIFMRNQSNLKLRSAFLENYTPEVSNQKRRGGHWVSFAYADLITTIMRITGKIVTNMFMSAQCLLDWLTSGPYDPKLFCTHLSFGFETTQDYPYEGVARALLKDWSELKFDEKPRYTIDEFNCFYGKRIKPALRASFTSTGFPCIANISSKMLKRHCSAKELSTLCADLVVLIVGLDLSSKNEADHTVEIKNSWGKNWARMGSPGLHGKANAVTPSPLLVRNFGSIVYA</sequence>
<reference evidence="1" key="2">
    <citation type="submission" date="2022-01" db="EMBL/GenBank/DDBJ databases">
        <authorList>
            <person name="Yamashiro T."/>
            <person name="Shiraishi A."/>
            <person name="Satake H."/>
            <person name="Nakayama K."/>
        </authorList>
    </citation>
    <scope>NUCLEOTIDE SEQUENCE</scope>
</reference>
<dbReference type="PANTHER" id="PTHR12705:SF0">
    <property type="entry name" value="ORIGIN RECOGNITION COMPLEX SUBUNIT 5"/>
    <property type="match status" value="1"/>
</dbReference>
<evidence type="ECO:0000313" key="1">
    <source>
        <dbReference type="EMBL" id="GJS87080.1"/>
    </source>
</evidence>
<gene>
    <name evidence="1" type="ORF">Tco_0769716</name>
</gene>
<keyword evidence="2" id="KW-1185">Reference proteome</keyword>
<name>A0ABQ4ZB67_9ASTR</name>
<reference evidence="1" key="1">
    <citation type="journal article" date="2022" name="Int. J. Mol. Sci.">
        <title>Draft Genome of Tanacetum Coccineum: Genomic Comparison of Closely Related Tanacetum-Family Plants.</title>
        <authorList>
            <person name="Yamashiro T."/>
            <person name="Shiraishi A."/>
            <person name="Nakayama K."/>
            <person name="Satake H."/>
        </authorList>
    </citation>
    <scope>NUCLEOTIDE SEQUENCE</scope>
</reference>
<organism evidence="1 2">
    <name type="scientific">Tanacetum coccineum</name>
    <dbReference type="NCBI Taxonomy" id="301880"/>
    <lineage>
        <taxon>Eukaryota</taxon>
        <taxon>Viridiplantae</taxon>
        <taxon>Streptophyta</taxon>
        <taxon>Embryophyta</taxon>
        <taxon>Tracheophyta</taxon>
        <taxon>Spermatophyta</taxon>
        <taxon>Magnoliopsida</taxon>
        <taxon>eudicotyledons</taxon>
        <taxon>Gunneridae</taxon>
        <taxon>Pentapetalae</taxon>
        <taxon>asterids</taxon>
        <taxon>campanulids</taxon>
        <taxon>Asterales</taxon>
        <taxon>Asteraceae</taxon>
        <taxon>Asteroideae</taxon>
        <taxon>Anthemideae</taxon>
        <taxon>Anthemidinae</taxon>
        <taxon>Tanacetum</taxon>
    </lineage>
</organism>
<dbReference type="InterPro" id="IPR020796">
    <property type="entry name" value="ORC5"/>
</dbReference>
<proteinExistence type="predicted"/>